<sequence>MGEKRDLFNVHPKLPKTSGFFRIFSEVGSRKPKKRRNIGSRKSEFRSSLESMYRYFPLPLRALLLTVHYLRWGAADNQSAAPRYPPLSSGFSEFIVSCLDLLVSKDRALFAAINSTDVFHFSYDSMH</sequence>
<accession>A0A016WTR5</accession>
<reference evidence="2" key="1">
    <citation type="journal article" date="2015" name="Nat. Genet.">
        <title>The genome and transcriptome of the zoonotic hookworm Ancylostoma ceylanicum identify infection-specific gene families.</title>
        <authorList>
            <person name="Schwarz E.M."/>
            <person name="Hu Y."/>
            <person name="Antoshechkin I."/>
            <person name="Miller M.M."/>
            <person name="Sternberg P.W."/>
            <person name="Aroian R.V."/>
        </authorList>
    </citation>
    <scope>NUCLEOTIDE SEQUENCE</scope>
    <source>
        <strain evidence="2">HY135</strain>
    </source>
</reference>
<dbReference type="Proteomes" id="UP000024635">
    <property type="component" value="Unassembled WGS sequence"/>
</dbReference>
<keyword evidence="2" id="KW-1185">Reference proteome</keyword>
<protein>
    <submittedName>
        <fullName evidence="1">Uncharacterized protein</fullName>
    </submittedName>
</protein>
<dbReference type="AlphaFoldDB" id="A0A016WTR5"/>
<evidence type="ECO:0000313" key="2">
    <source>
        <dbReference type="Proteomes" id="UP000024635"/>
    </source>
</evidence>
<organism evidence="1 2">
    <name type="scientific">Ancylostoma ceylanicum</name>
    <dbReference type="NCBI Taxonomy" id="53326"/>
    <lineage>
        <taxon>Eukaryota</taxon>
        <taxon>Metazoa</taxon>
        <taxon>Ecdysozoa</taxon>
        <taxon>Nematoda</taxon>
        <taxon>Chromadorea</taxon>
        <taxon>Rhabditida</taxon>
        <taxon>Rhabditina</taxon>
        <taxon>Rhabditomorpha</taxon>
        <taxon>Strongyloidea</taxon>
        <taxon>Ancylostomatidae</taxon>
        <taxon>Ancylostomatinae</taxon>
        <taxon>Ancylostoma</taxon>
    </lineage>
</organism>
<proteinExistence type="predicted"/>
<comment type="caution">
    <text evidence="1">The sequence shown here is derived from an EMBL/GenBank/DDBJ whole genome shotgun (WGS) entry which is preliminary data.</text>
</comment>
<dbReference type="EMBL" id="JARK01000100">
    <property type="protein sequence ID" value="EYC43214.1"/>
    <property type="molecule type" value="Genomic_DNA"/>
</dbReference>
<gene>
    <name evidence="1" type="primary">Acey_s0500.g2584</name>
    <name evidence="1" type="ORF">Y032_0500g2584</name>
</gene>
<evidence type="ECO:0000313" key="1">
    <source>
        <dbReference type="EMBL" id="EYC43214.1"/>
    </source>
</evidence>
<name>A0A016WTR5_9BILA</name>